<evidence type="ECO:0000313" key="2">
    <source>
        <dbReference type="Proteomes" id="UP001358586"/>
    </source>
</evidence>
<name>A0ABR0NTV1_GOSAR</name>
<sequence>MRRQDINQQQFLGCKPQTKSIIYMEQYMECEGCGGGWVKSGYNMTLANARENVAISQTTQEENGLVFQEVMGEIAKHGWNLAWNTQGYLVLEKQIHTRTEMSERGSKAIHNFIPDGMQIANTSKAS</sequence>
<comment type="caution">
    <text evidence="1">The sequence shown here is derived from an EMBL/GenBank/DDBJ whole genome shotgun (WGS) entry which is preliminary data.</text>
</comment>
<keyword evidence="2" id="KW-1185">Reference proteome</keyword>
<gene>
    <name evidence="1" type="ORF">PVK06_032419</name>
</gene>
<proteinExistence type="predicted"/>
<accession>A0ABR0NTV1</accession>
<dbReference type="EMBL" id="JARKNE010000009">
    <property type="protein sequence ID" value="KAK5804768.1"/>
    <property type="molecule type" value="Genomic_DNA"/>
</dbReference>
<reference evidence="1 2" key="1">
    <citation type="submission" date="2023-03" db="EMBL/GenBank/DDBJ databases">
        <title>WGS of Gossypium arboreum.</title>
        <authorList>
            <person name="Yu D."/>
        </authorList>
    </citation>
    <scope>NUCLEOTIDE SEQUENCE [LARGE SCALE GENOMIC DNA]</scope>
    <source>
        <tissue evidence="1">Leaf</tissue>
    </source>
</reference>
<organism evidence="1 2">
    <name type="scientific">Gossypium arboreum</name>
    <name type="common">Tree cotton</name>
    <name type="synonym">Gossypium nanking</name>
    <dbReference type="NCBI Taxonomy" id="29729"/>
    <lineage>
        <taxon>Eukaryota</taxon>
        <taxon>Viridiplantae</taxon>
        <taxon>Streptophyta</taxon>
        <taxon>Embryophyta</taxon>
        <taxon>Tracheophyta</taxon>
        <taxon>Spermatophyta</taxon>
        <taxon>Magnoliopsida</taxon>
        <taxon>eudicotyledons</taxon>
        <taxon>Gunneridae</taxon>
        <taxon>Pentapetalae</taxon>
        <taxon>rosids</taxon>
        <taxon>malvids</taxon>
        <taxon>Malvales</taxon>
        <taxon>Malvaceae</taxon>
        <taxon>Malvoideae</taxon>
        <taxon>Gossypium</taxon>
    </lineage>
</organism>
<protein>
    <submittedName>
        <fullName evidence="1">Uncharacterized protein</fullName>
    </submittedName>
</protein>
<dbReference type="Proteomes" id="UP001358586">
    <property type="component" value="Chromosome 9"/>
</dbReference>
<evidence type="ECO:0000313" key="1">
    <source>
        <dbReference type="EMBL" id="KAK5804768.1"/>
    </source>
</evidence>